<dbReference type="Pfam" id="PF00370">
    <property type="entry name" value="FGGY_N"/>
    <property type="match status" value="1"/>
</dbReference>
<dbReference type="InterPro" id="IPR043129">
    <property type="entry name" value="ATPase_NBD"/>
</dbReference>
<dbReference type="PANTHER" id="PTHR10196:SF93">
    <property type="entry name" value="L-RHAMNULOKINASE"/>
    <property type="match status" value="1"/>
</dbReference>
<evidence type="ECO:0000259" key="4">
    <source>
        <dbReference type="Pfam" id="PF00370"/>
    </source>
</evidence>
<keyword evidence="2 5" id="KW-0808">Transferase</keyword>
<gene>
    <name evidence="5" type="ORF">ACFOUP_00440</name>
</gene>
<evidence type="ECO:0000256" key="2">
    <source>
        <dbReference type="ARBA" id="ARBA00022679"/>
    </source>
</evidence>
<protein>
    <submittedName>
        <fullName evidence="5">FGGY-family carbohydrate kinase</fullName>
        <ecNumber evidence="5">2.7.1.-</ecNumber>
    </submittedName>
</protein>
<dbReference type="EC" id="2.7.1.-" evidence="5"/>
<organism evidence="5 6">
    <name type="scientific">Belliella kenyensis</name>
    <dbReference type="NCBI Taxonomy" id="1472724"/>
    <lineage>
        <taxon>Bacteria</taxon>
        <taxon>Pseudomonadati</taxon>
        <taxon>Bacteroidota</taxon>
        <taxon>Cytophagia</taxon>
        <taxon>Cytophagales</taxon>
        <taxon>Cyclobacteriaceae</taxon>
        <taxon>Belliella</taxon>
    </lineage>
</organism>
<dbReference type="EMBL" id="JBHSAV010000003">
    <property type="protein sequence ID" value="MFC3974831.1"/>
    <property type="molecule type" value="Genomic_DNA"/>
</dbReference>
<dbReference type="RefSeq" id="WP_241294243.1">
    <property type="nucleotide sequence ID" value="NZ_JAKZGR010000006.1"/>
</dbReference>
<keyword evidence="6" id="KW-1185">Reference proteome</keyword>
<evidence type="ECO:0000313" key="6">
    <source>
        <dbReference type="Proteomes" id="UP001595766"/>
    </source>
</evidence>
<evidence type="ECO:0000256" key="3">
    <source>
        <dbReference type="ARBA" id="ARBA00022777"/>
    </source>
</evidence>
<proteinExistence type="inferred from homology"/>
<dbReference type="CDD" id="cd07772">
    <property type="entry name" value="ASKHA_NBD_FGGY_NaCK-like"/>
    <property type="match status" value="1"/>
</dbReference>
<sequence>MIPVTAIFDIGKTNKKFFLFDSEFREVYKVYHRLEYTTDEDGDPCESIKELTAWIKETLATAMELPEFNIRKLNFTTYGASLVHLDREGFPVTPLYNYTKSYPIELLEKFYSKYGGKNQFCIETSSPALGMVNSGLQLYWLKYSKPEIFKKIHNTLHLPQYLSYLFTGKMVSDYTSIGCHTGMWDFANDSYHDWLEKEDLIKLLPRAVSTSETYPISFRKQSMSVGVGVHDSSSALVPYLIKNDEPFALLSTGTWAISINPFNTLPLNLEELERDCLHFIGIHGQPIKISRLFIGEEHKYQIEKLYEHFKLEKGYYKALKFDSKYLKDSNENKTKKYDFQYLNPEVFGLSQAKSNDFSQFENFESAYYCFLDELTDLQVASLKLVLDQFPVKKLYIDGGFNANEIFVEMLRIKLPNIIIETSNFALGTALGAALLVNNVEVKLLKVAPSNQSY</sequence>
<reference evidence="6" key="1">
    <citation type="journal article" date="2019" name="Int. J. Syst. Evol. Microbiol.">
        <title>The Global Catalogue of Microorganisms (GCM) 10K type strain sequencing project: providing services to taxonomists for standard genome sequencing and annotation.</title>
        <authorList>
            <consortium name="The Broad Institute Genomics Platform"/>
            <consortium name="The Broad Institute Genome Sequencing Center for Infectious Disease"/>
            <person name="Wu L."/>
            <person name="Ma J."/>
        </authorList>
    </citation>
    <scope>NUCLEOTIDE SEQUENCE [LARGE SCALE GENOMIC DNA]</scope>
    <source>
        <strain evidence="6">CECT 8551</strain>
    </source>
</reference>
<accession>A0ABV8EGR4</accession>
<dbReference type="GO" id="GO:0016301">
    <property type="term" value="F:kinase activity"/>
    <property type="evidence" value="ECO:0007669"/>
    <property type="project" value="UniProtKB-KW"/>
</dbReference>
<dbReference type="Gene3D" id="3.30.420.40">
    <property type="match status" value="2"/>
</dbReference>
<dbReference type="InterPro" id="IPR018484">
    <property type="entry name" value="FGGY_N"/>
</dbReference>
<evidence type="ECO:0000313" key="5">
    <source>
        <dbReference type="EMBL" id="MFC3974831.1"/>
    </source>
</evidence>
<evidence type="ECO:0000256" key="1">
    <source>
        <dbReference type="ARBA" id="ARBA00009156"/>
    </source>
</evidence>
<name>A0ABV8EGR4_9BACT</name>
<dbReference type="PANTHER" id="PTHR10196">
    <property type="entry name" value="SUGAR KINASE"/>
    <property type="match status" value="1"/>
</dbReference>
<dbReference type="Proteomes" id="UP001595766">
    <property type="component" value="Unassembled WGS sequence"/>
</dbReference>
<keyword evidence="3 5" id="KW-0418">Kinase</keyword>
<comment type="similarity">
    <text evidence="1">Belongs to the FGGY kinase family.</text>
</comment>
<comment type="caution">
    <text evidence="5">The sequence shown here is derived from an EMBL/GenBank/DDBJ whole genome shotgun (WGS) entry which is preliminary data.</text>
</comment>
<feature type="domain" description="Carbohydrate kinase FGGY N-terminal" evidence="4">
    <location>
        <begin position="7"/>
        <end position="212"/>
    </location>
</feature>
<dbReference type="SUPFAM" id="SSF53067">
    <property type="entry name" value="Actin-like ATPase domain"/>
    <property type="match status" value="2"/>
</dbReference>